<protein>
    <submittedName>
        <fullName evidence="2">Uncharacterized protein</fullName>
    </submittedName>
</protein>
<feature type="signal peptide" evidence="1">
    <location>
        <begin position="1"/>
        <end position="20"/>
    </location>
</feature>
<dbReference type="EMBL" id="SOSA01000134">
    <property type="protein sequence ID" value="THC95963.1"/>
    <property type="molecule type" value="Genomic_DNA"/>
</dbReference>
<dbReference type="Proteomes" id="UP000308092">
    <property type="component" value="Unassembled WGS sequence"/>
</dbReference>
<evidence type="ECO:0000313" key="2">
    <source>
        <dbReference type="EMBL" id="THC95963.1"/>
    </source>
</evidence>
<keyword evidence="3" id="KW-1185">Reference proteome</keyword>
<sequence length="48" mass="5147">MKLQYLISIVALALTAQASSNSTNVSSTVTLERHCLETPSTQLVECHG</sequence>
<name>A0A4S3JKH0_9EURO</name>
<gene>
    <name evidence="2" type="ORF">EYZ11_004560</name>
</gene>
<evidence type="ECO:0000313" key="3">
    <source>
        <dbReference type="Proteomes" id="UP000308092"/>
    </source>
</evidence>
<dbReference type="VEuPathDB" id="FungiDB:EYZ11_004560"/>
<proteinExistence type="predicted"/>
<comment type="caution">
    <text evidence="2">The sequence shown here is derived from an EMBL/GenBank/DDBJ whole genome shotgun (WGS) entry which is preliminary data.</text>
</comment>
<evidence type="ECO:0000256" key="1">
    <source>
        <dbReference type="SAM" id="SignalP"/>
    </source>
</evidence>
<accession>A0A4S3JKH0</accession>
<reference evidence="2 3" key="1">
    <citation type="submission" date="2019-03" db="EMBL/GenBank/DDBJ databases">
        <title>The genome sequence of a newly discovered highly antifungal drug resistant Aspergillus species, Aspergillus tanneri NIH 1004.</title>
        <authorList>
            <person name="Mounaud S."/>
            <person name="Singh I."/>
            <person name="Joardar V."/>
            <person name="Pakala S."/>
            <person name="Pakala S."/>
            <person name="Venepally P."/>
            <person name="Hoover J."/>
            <person name="Nierman W."/>
            <person name="Chung J."/>
            <person name="Losada L."/>
        </authorList>
    </citation>
    <scope>NUCLEOTIDE SEQUENCE [LARGE SCALE GENOMIC DNA]</scope>
    <source>
        <strain evidence="2 3">NIH1004</strain>
    </source>
</reference>
<feature type="chain" id="PRO_5020424471" evidence="1">
    <location>
        <begin position="21"/>
        <end position="48"/>
    </location>
</feature>
<dbReference type="AlphaFoldDB" id="A0A4S3JKH0"/>
<organism evidence="2 3">
    <name type="scientific">Aspergillus tanneri</name>
    <dbReference type="NCBI Taxonomy" id="1220188"/>
    <lineage>
        <taxon>Eukaryota</taxon>
        <taxon>Fungi</taxon>
        <taxon>Dikarya</taxon>
        <taxon>Ascomycota</taxon>
        <taxon>Pezizomycotina</taxon>
        <taxon>Eurotiomycetes</taxon>
        <taxon>Eurotiomycetidae</taxon>
        <taxon>Eurotiales</taxon>
        <taxon>Aspergillaceae</taxon>
        <taxon>Aspergillus</taxon>
        <taxon>Aspergillus subgen. Circumdati</taxon>
    </lineage>
</organism>
<keyword evidence="1" id="KW-0732">Signal</keyword>